<dbReference type="OrthoDB" id="10253254at2759"/>
<dbReference type="InterPro" id="IPR011545">
    <property type="entry name" value="DEAD/DEAH_box_helicase_dom"/>
</dbReference>
<dbReference type="FunFam" id="1.20.120.1080:FF:000003">
    <property type="entry name" value="Pre-mRNA-splicing factor ATP-dependent RNA helicase PRP43"/>
    <property type="match status" value="1"/>
</dbReference>
<dbReference type="PANTHER" id="PTHR18934">
    <property type="entry name" value="ATP-DEPENDENT RNA HELICASE"/>
    <property type="match status" value="1"/>
</dbReference>
<dbReference type="CDD" id="cd18791">
    <property type="entry name" value="SF2_C_RHA"/>
    <property type="match status" value="1"/>
</dbReference>
<sequence>MVDRRPKTEDGSRSKRQKMDKTETDPKDNPYLAHMYADEDSNGNGWDDGMAEKNPAYGKLKRHQTTAKLAKDVEDSEVNPFNGQPFSNKYVSILQTRRDLPVHAQRDEFLQLYQQSQILVFVGETGSGKTTQIPQFVLFDDLPQTQGKQVACTQPRRVAAMSVAQRVAAEMDCKLGEEVGYSIRFEDMTSPRTILKYMTDGMLLREAMNDNTLSRYSTIILDEAHERTMATDVLMGLLKEVVVRRPDLKIIIMSATLDAQKFQRYFMDAPLLAVPGRTHPVEIFYTPEPEQDYVEAAIRTVLQIHASEDEGDILLFLTGEEEIEDSVRKISLEADEMMREADAAPLKCYPLYGSLPPHMQQRIFEPAPAARGPGGRPGRKCIISTNIAETSLTIDGIVYVVDPGFSKQKIYNPRIRVESLLVSPISKASAQQRAGRAGRTRPGKCFRLYTEAAFKKELIDQTYPELLRSNLSSTVLELKKLGIDDLVHFDLMDPPAPETLMRALEELNYLACLDDEGNLTQLGRLASEFPLDPALAVMLISSPEFYCSNEILSITALLSVPQVFVRPASQRKRADEMKNLFAHPDGDHLTLLNVYHAFKSPEAQENPKQWCHDHFLSLRSLQSADNVRMQLLRIMERSELDMVSTPFEDKRYYENIRRALCAGFFMQVAKKETQGKNQYITIKDNQNVLLHPSTVLAIEAEWVLYNEFVLTTKNYIRTVTAVKPEWLLDIAPTYYDISGFAKGDVRSSLLRAAERLARKEKMRADPGKRR</sequence>
<dbReference type="EC" id="3.6.4.13" evidence="2"/>
<dbReference type="Pfam" id="PF00271">
    <property type="entry name" value="Helicase_C"/>
    <property type="match status" value="1"/>
</dbReference>
<feature type="compositionally biased region" description="Basic and acidic residues" evidence="13">
    <location>
        <begin position="1"/>
        <end position="28"/>
    </location>
</feature>
<feature type="region of interest" description="Disordered" evidence="13">
    <location>
        <begin position="1"/>
        <end position="46"/>
    </location>
</feature>
<dbReference type="InterPro" id="IPR027417">
    <property type="entry name" value="P-loop_NTPase"/>
</dbReference>
<organism evidence="16 17">
    <name type="scientific">Aspergillus ruber (strain CBS 135680)</name>
    <dbReference type="NCBI Taxonomy" id="1388766"/>
    <lineage>
        <taxon>Eukaryota</taxon>
        <taxon>Fungi</taxon>
        <taxon>Dikarya</taxon>
        <taxon>Ascomycota</taxon>
        <taxon>Pezizomycotina</taxon>
        <taxon>Eurotiomycetes</taxon>
        <taxon>Eurotiomycetidae</taxon>
        <taxon>Eurotiales</taxon>
        <taxon>Aspergillaceae</taxon>
        <taxon>Aspergillus</taxon>
        <taxon>Aspergillus subgen. Aspergillus</taxon>
    </lineage>
</organism>
<keyword evidence="5" id="KW-0378">Hydrolase</keyword>
<dbReference type="Pfam" id="PF04408">
    <property type="entry name" value="WHD_HA2"/>
    <property type="match status" value="1"/>
</dbReference>
<dbReference type="RefSeq" id="XP_040637692.1">
    <property type="nucleotide sequence ID" value="XM_040786461.1"/>
</dbReference>
<dbReference type="SMART" id="SM00847">
    <property type="entry name" value="HA2"/>
    <property type="match status" value="1"/>
</dbReference>
<evidence type="ECO:0000256" key="5">
    <source>
        <dbReference type="ARBA" id="ARBA00022801"/>
    </source>
</evidence>
<dbReference type="PANTHER" id="PTHR18934:SF109">
    <property type="entry name" value="ATP-DEPENDENT RNA HELICASE DHX15 HOMOLOG"/>
    <property type="match status" value="1"/>
</dbReference>
<evidence type="ECO:0000256" key="13">
    <source>
        <dbReference type="SAM" id="MobiDB-lite"/>
    </source>
</evidence>
<gene>
    <name evidence="16" type="ORF">EURHEDRAFT_516274</name>
</gene>
<evidence type="ECO:0000256" key="7">
    <source>
        <dbReference type="ARBA" id="ARBA00022840"/>
    </source>
</evidence>
<keyword evidence="17" id="KW-1185">Reference proteome</keyword>
<comment type="similarity">
    <text evidence="10">Belongs to the DEAD box helicase family. DEAH subfamily. DDX15/PRP43 sub-subfamily.</text>
</comment>
<dbReference type="GO" id="GO:0071014">
    <property type="term" value="C:post-mRNA release spliceosomal complex"/>
    <property type="evidence" value="ECO:0007669"/>
    <property type="project" value="UniProtKB-ARBA"/>
</dbReference>
<comment type="catalytic activity">
    <reaction evidence="11">
        <text>ATP + H2O = ADP + phosphate + H(+)</text>
        <dbReference type="Rhea" id="RHEA:13065"/>
        <dbReference type="ChEBI" id="CHEBI:15377"/>
        <dbReference type="ChEBI" id="CHEBI:15378"/>
        <dbReference type="ChEBI" id="CHEBI:30616"/>
        <dbReference type="ChEBI" id="CHEBI:43474"/>
        <dbReference type="ChEBI" id="CHEBI:456216"/>
        <dbReference type="EC" id="3.6.4.13"/>
    </reaction>
</comment>
<dbReference type="GeneID" id="63701585"/>
<evidence type="ECO:0000256" key="11">
    <source>
        <dbReference type="ARBA" id="ARBA00047984"/>
    </source>
</evidence>
<dbReference type="GO" id="GO:0003723">
    <property type="term" value="F:RNA binding"/>
    <property type="evidence" value="ECO:0007669"/>
    <property type="project" value="TreeGrafter"/>
</dbReference>
<dbReference type="EMBL" id="KK088428">
    <property type="protein sequence ID" value="EYE94004.1"/>
    <property type="molecule type" value="Genomic_DNA"/>
</dbReference>
<evidence type="ECO:0000256" key="9">
    <source>
        <dbReference type="ARBA" id="ARBA00023242"/>
    </source>
</evidence>
<evidence type="ECO:0000259" key="14">
    <source>
        <dbReference type="PROSITE" id="PS51192"/>
    </source>
</evidence>
<evidence type="ECO:0000256" key="4">
    <source>
        <dbReference type="ARBA" id="ARBA00022741"/>
    </source>
</evidence>
<evidence type="ECO:0000256" key="6">
    <source>
        <dbReference type="ARBA" id="ARBA00022806"/>
    </source>
</evidence>
<dbReference type="Pfam" id="PF21010">
    <property type="entry name" value="HA2_C"/>
    <property type="match status" value="1"/>
</dbReference>
<keyword evidence="4" id="KW-0547">Nucleotide-binding</keyword>
<accession>A0A017SBK2</accession>
<dbReference type="InterPro" id="IPR001650">
    <property type="entry name" value="Helicase_C-like"/>
</dbReference>
<name>A0A017SBK2_ASPRC</name>
<feature type="domain" description="Helicase C-terminal" evidence="15">
    <location>
        <begin position="300"/>
        <end position="482"/>
    </location>
</feature>
<dbReference type="PROSITE" id="PS51194">
    <property type="entry name" value="HELICASE_CTER"/>
    <property type="match status" value="1"/>
</dbReference>
<evidence type="ECO:0000256" key="1">
    <source>
        <dbReference type="ARBA" id="ARBA00004123"/>
    </source>
</evidence>
<dbReference type="CDD" id="cd17973">
    <property type="entry name" value="DEXHc_DHX15"/>
    <property type="match status" value="1"/>
</dbReference>
<dbReference type="AlphaFoldDB" id="A0A017SBK2"/>
<dbReference type="HOGENOM" id="CLU_001832_5_11_1"/>
<dbReference type="SMART" id="SM00490">
    <property type="entry name" value="HELICc"/>
    <property type="match status" value="1"/>
</dbReference>
<dbReference type="FunFam" id="3.40.50.300:FF:000007">
    <property type="entry name" value="Pre-mRNA-splicing factor ATP-dependent RNA helicase"/>
    <property type="match status" value="1"/>
</dbReference>
<evidence type="ECO:0000313" key="17">
    <source>
        <dbReference type="Proteomes" id="UP000019804"/>
    </source>
</evidence>
<keyword evidence="9" id="KW-0539">Nucleus</keyword>
<dbReference type="STRING" id="1388766.A0A017SBK2"/>
<evidence type="ECO:0000259" key="15">
    <source>
        <dbReference type="PROSITE" id="PS51194"/>
    </source>
</evidence>
<proteinExistence type="inferred from homology"/>
<dbReference type="Proteomes" id="UP000019804">
    <property type="component" value="Unassembled WGS sequence"/>
</dbReference>
<dbReference type="SUPFAM" id="SSF52540">
    <property type="entry name" value="P-loop containing nucleoside triphosphate hydrolases"/>
    <property type="match status" value="1"/>
</dbReference>
<dbReference type="Pfam" id="PF07717">
    <property type="entry name" value="OB_NTP_bind"/>
    <property type="match status" value="1"/>
</dbReference>
<dbReference type="GO" id="GO:0003724">
    <property type="term" value="F:RNA helicase activity"/>
    <property type="evidence" value="ECO:0007669"/>
    <property type="project" value="UniProtKB-EC"/>
</dbReference>
<dbReference type="GO" id="GO:0005524">
    <property type="term" value="F:ATP binding"/>
    <property type="evidence" value="ECO:0007669"/>
    <property type="project" value="UniProtKB-KW"/>
</dbReference>
<dbReference type="PROSITE" id="PS51192">
    <property type="entry name" value="HELICASE_ATP_BIND_1"/>
    <property type="match status" value="1"/>
</dbReference>
<dbReference type="Pfam" id="PF00270">
    <property type="entry name" value="DEAD"/>
    <property type="match status" value="1"/>
</dbReference>
<evidence type="ECO:0000313" key="16">
    <source>
        <dbReference type="EMBL" id="EYE94004.1"/>
    </source>
</evidence>
<dbReference type="InterPro" id="IPR011709">
    <property type="entry name" value="DEAD-box_helicase_OB_fold"/>
</dbReference>
<keyword evidence="7" id="KW-0067">ATP-binding</keyword>
<dbReference type="Gene3D" id="3.40.50.300">
    <property type="entry name" value="P-loop containing nucleotide triphosphate hydrolases"/>
    <property type="match status" value="2"/>
</dbReference>
<evidence type="ECO:0000256" key="12">
    <source>
        <dbReference type="ARBA" id="ARBA00055599"/>
    </source>
</evidence>
<evidence type="ECO:0000256" key="2">
    <source>
        <dbReference type="ARBA" id="ARBA00012552"/>
    </source>
</evidence>
<dbReference type="SMART" id="SM00487">
    <property type="entry name" value="DEXDc"/>
    <property type="match status" value="1"/>
</dbReference>
<dbReference type="PROSITE" id="PS00690">
    <property type="entry name" value="DEAH_ATP_HELICASE"/>
    <property type="match status" value="1"/>
</dbReference>
<dbReference type="GO" id="GO:0016787">
    <property type="term" value="F:hydrolase activity"/>
    <property type="evidence" value="ECO:0007669"/>
    <property type="project" value="UniProtKB-KW"/>
</dbReference>
<evidence type="ECO:0000256" key="10">
    <source>
        <dbReference type="ARBA" id="ARBA00024333"/>
    </source>
</evidence>
<feature type="domain" description="Helicase ATP-binding" evidence="14">
    <location>
        <begin position="110"/>
        <end position="275"/>
    </location>
</feature>
<reference evidence="17" key="1">
    <citation type="journal article" date="2014" name="Nat. Commun.">
        <title>Genomic adaptations of the halophilic Dead Sea filamentous fungus Eurotium rubrum.</title>
        <authorList>
            <person name="Kis-Papo T."/>
            <person name="Weig A.R."/>
            <person name="Riley R."/>
            <person name="Persoh D."/>
            <person name="Salamov A."/>
            <person name="Sun H."/>
            <person name="Lipzen A."/>
            <person name="Wasser S.P."/>
            <person name="Rambold G."/>
            <person name="Grigoriev I.V."/>
            <person name="Nevo E."/>
        </authorList>
    </citation>
    <scope>NUCLEOTIDE SEQUENCE [LARGE SCALE GENOMIC DNA]</scope>
    <source>
        <strain evidence="17">CBS 135680</strain>
    </source>
</reference>
<comment type="subcellular location">
    <subcellularLocation>
        <location evidence="1">Nucleus</location>
    </subcellularLocation>
</comment>
<keyword evidence="8" id="KW-0508">mRNA splicing</keyword>
<dbReference type="InterPro" id="IPR044756">
    <property type="entry name" value="DHX15_DEXHc"/>
</dbReference>
<evidence type="ECO:0000256" key="3">
    <source>
        <dbReference type="ARBA" id="ARBA00022664"/>
    </source>
</evidence>
<keyword evidence="6 16" id="KW-0347">Helicase</keyword>
<keyword evidence="3" id="KW-0507">mRNA processing</keyword>
<dbReference type="Gene3D" id="1.20.120.1080">
    <property type="match status" value="1"/>
</dbReference>
<dbReference type="InterPro" id="IPR007502">
    <property type="entry name" value="Helicase-assoc_dom"/>
</dbReference>
<evidence type="ECO:0000256" key="8">
    <source>
        <dbReference type="ARBA" id="ARBA00023187"/>
    </source>
</evidence>
<dbReference type="InterPro" id="IPR048333">
    <property type="entry name" value="HA2_WH"/>
</dbReference>
<dbReference type="GO" id="GO:0000390">
    <property type="term" value="P:spliceosomal complex disassembly"/>
    <property type="evidence" value="ECO:0007669"/>
    <property type="project" value="UniProtKB-ARBA"/>
</dbReference>
<dbReference type="FunFam" id="3.40.50.300:FF:000324">
    <property type="entry name" value="pre-mRNA-splicing factor ATP-dependent RNA helicase DHX15"/>
    <property type="match status" value="1"/>
</dbReference>
<dbReference type="InterPro" id="IPR002464">
    <property type="entry name" value="DNA/RNA_helicase_DEAH_CS"/>
</dbReference>
<protein>
    <recommendedName>
        <fullName evidence="2">RNA helicase</fullName>
        <ecNumber evidence="2">3.6.4.13</ecNumber>
    </recommendedName>
</protein>
<comment type="function">
    <text evidence="12">Pre-mRNA processing factor involved in disassembly of spliceosomes after the release of mature mRNA.</text>
</comment>
<dbReference type="InterPro" id="IPR014001">
    <property type="entry name" value="Helicase_ATP-bd"/>
</dbReference>